<feature type="compositionally biased region" description="Low complexity" evidence="1">
    <location>
        <begin position="90"/>
        <end position="105"/>
    </location>
</feature>
<feature type="compositionally biased region" description="Low complexity" evidence="1">
    <location>
        <begin position="40"/>
        <end position="52"/>
    </location>
</feature>
<organism evidence="3 4">
    <name type="scientific">Oceanitalea stevensii</name>
    <dbReference type="NCBI Taxonomy" id="2763072"/>
    <lineage>
        <taxon>Bacteria</taxon>
        <taxon>Bacillati</taxon>
        <taxon>Actinomycetota</taxon>
        <taxon>Actinomycetes</taxon>
        <taxon>Micrococcales</taxon>
        <taxon>Bogoriellaceae</taxon>
        <taxon>Georgenia</taxon>
    </lineage>
</organism>
<feature type="region of interest" description="Disordered" evidence="1">
    <location>
        <begin position="311"/>
        <end position="340"/>
    </location>
</feature>
<keyword evidence="4" id="KW-1185">Reference proteome</keyword>
<sequence length="406" mass="40504">MISASAWSSRWAAGTAAFLLAGGAALPGADLEPLEPGPDPVTEVPAEEAPTPAEDETQEPGPDDPADTAPTVPPVEEPATDGPPLEEPTTDAPPAAETPVDDAPTGDAPEEPEHSGPVLVVVPEPVLGVVDGAPGYTLPLGDGGFTWLVDGVRVDELGAAARLSPDGGSYELSAAALGRDAAQLVLAVVADPGHELLGPDGTTSPVRSVVDPRVAAELVAPTSLDGEGREDAVVVPDAATQVVRDAGAELLDAGTHPVTAEYVDGVATVVLTVTAADGHRLEVDGAPVETLPGAGGAVEVVLVLTDAPPTAVEPAPVPEAAPSPAVPGTTPEEPQEEAEEQLELPAPVLTVAAVVPEPAAAVATDEAEAEVLEELPESGPEGLGLMVMLGGLLLGGSWLVLGMRGD</sequence>
<feature type="region of interest" description="Disordered" evidence="1">
    <location>
        <begin position="27"/>
        <end position="116"/>
    </location>
</feature>
<dbReference type="EMBL" id="JACSPO010000002">
    <property type="protein sequence ID" value="MBD8061977.1"/>
    <property type="molecule type" value="Genomic_DNA"/>
</dbReference>
<proteinExistence type="predicted"/>
<evidence type="ECO:0000256" key="2">
    <source>
        <dbReference type="SAM" id="Phobius"/>
    </source>
</evidence>
<comment type="caution">
    <text evidence="3">The sequence shown here is derived from an EMBL/GenBank/DDBJ whole genome shotgun (WGS) entry which is preliminary data.</text>
</comment>
<gene>
    <name evidence="3" type="ORF">H9624_06535</name>
</gene>
<feature type="compositionally biased region" description="Acidic residues" evidence="1">
    <location>
        <begin position="53"/>
        <end position="66"/>
    </location>
</feature>
<dbReference type="RefSeq" id="WP_251839098.1">
    <property type="nucleotide sequence ID" value="NZ_JACSPO010000002.1"/>
</dbReference>
<evidence type="ECO:0000313" key="4">
    <source>
        <dbReference type="Proteomes" id="UP000661894"/>
    </source>
</evidence>
<evidence type="ECO:0000313" key="3">
    <source>
        <dbReference type="EMBL" id="MBD8061977.1"/>
    </source>
</evidence>
<accession>A0ABR8Z0X0</accession>
<feature type="compositionally biased region" description="Pro residues" evidence="1">
    <location>
        <begin position="315"/>
        <end position="325"/>
    </location>
</feature>
<feature type="transmembrane region" description="Helical" evidence="2">
    <location>
        <begin position="382"/>
        <end position="401"/>
    </location>
</feature>
<evidence type="ECO:0000256" key="1">
    <source>
        <dbReference type="SAM" id="MobiDB-lite"/>
    </source>
</evidence>
<dbReference type="Proteomes" id="UP000661894">
    <property type="component" value="Unassembled WGS sequence"/>
</dbReference>
<name>A0ABR8Z0X0_9MICO</name>
<keyword evidence="2" id="KW-0812">Transmembrane</keyword>
<keyword evidence="2" id="KW-0472">Membrane</keyword>
<protein>
    <submittedName>
        <fullName evidence="3">Uncharacterized protein</fullName>
    </submittedName>
</protein>
<keyword evidence="2" id="KW-1133">Transmembrane helix</keyword>
<reference evidence="3 4" key="1">
    <citation type="submission" date="2020-08" db="EMBL/GenBank/DDBJ databases">
        <title>A Genomic Blueprint of the Chicken Gut Microbiome.</title>
        <authorList>
            <person name="Gilroy R."/>
            <person name="Ravi A."/>
            <person name="Getino M."/>
            <person name="Pursley I."/>
            <person name="Horton D.L."/>
            <person name="Alikhan N.-F."/>
            <person name="Baker D."/>
            <person name="Gharbi K."/>
            <person name="Hall N."/>
            <person name="Watson M."/>
            <person name="Adriaenssens E.M."/>
            <person name="Foster-Nyarko E."/>
            <person name="Jarju S."/>
            <person name="Secka A."/>
            <person name="Antonio M."/>
            <person name="Oren A."/>
            <person name="Chaudhuri R."/>
            <person name="La Ragione R.M."/>
            <person name="Hildebrand F."/>
            <person name="Pallen M.J."/>
        </authorList>
    </citation>
    <scope>NUCLEOTIDE SEQUENCE [LARGE SCALE GENOMIC DNA]</scope>
    <source>
        <strain evidence="3 4">Sa1BUA1</strain>
    </source>
</reference>